<organism evidence="10 11">
    <name type="scientific">Colwellia chukchiensis</name>
    <dbReference type="NCBI Taxonomy" id="641665"/>
    <lineage>
        <taxon>Bacteria</taxon>
        <taxon>Pseudomonadati</taxon>
        <taxon>Pseudomonadota</taxon>
        <taxon>Gammaproteobacteria</taxon>
        <taxon>Alteromonadales</taxon>
        <taxon>Colwelliaceae</taxon>
        <taxon>Colwellia</taxon>
    </lineage>
</organism>
<dbReference type="PANTHER" id="PTHR10259:SF11">
    <property type="entry name" value="THIOPURINE S-METHYLTRANSFERASE"/>
    <property type="match status" value="1"/>
</dbReference>
<evidence type="ECO:0000256" key="8">
    <source>
        <dbReference type="ARBA" id="ARBA00022691"/>
    </source>
</evidence>
<evidence type="ECO:0000313" key="11">
    <source>
        <dbReference type="Proteomes" id="UP000199297"/>
    </source>
</evidence>
<dbReference type="GO" id="GO:0010038">
    <property type="term" value="P:response to metal ion"/>
    <property type="evidence" value="ECO:0007669"/>
    <property type="project" value="InterPro"/>
</dbReference>
<evidence type="ECO:0000256" key="6">
    <source>
        <dbReference type="ARBA" id="ARBA00022603"/>
    </source>
</evidence>
<evidence type="ECO:0000256" key="7">
    <source>
        <dbReference type="ARBA" id="ARBA00022679"/>
    </source>
</evidence>
<dbReference type="InterPro" id="IPR029063">
    <property type="entry name" value="SAM-dependent_MTases_sf"/>
</dbReference>
<dbReference type="NCBIfam" id="TIGR03840">
    <property type="entry name" value="TMPT_Se_Te"/>
    <property type="match status" value="1"/>
</dbReference>
<evidence type="ECO:0000256" key="4">
    <source>
        <dbReference type="ARBA" id="ARBA00011905"/>
    </source>
</evidence>
<evidence type="ECO:0000256" key="1">
    <source>
        <dbReference type="ARBA" id="ARBA00000903"/>
    </source>
</evidence>
<dbReference type="RefSeq" id="WP_085284239.1">
    <property type="nucleotide sequence ID" value="NZ_FOBI01000003.1"/>
</dbReference>
<feature type="binding site" evidence="9">
    <location>
        <position position="10"/>
    </location>
    <ligand>
        <name>S-adenosyl-L-methionine</name>
        <dbReference type="ChEBI" id="CHEBI:59789"/>
    </ligand>
</feature>
<feature type="binding site" evidence="9">
    <location>
        <position position="65"/>
    </location>
    <ligand>
        <name>S-adenosyl-L-methionine</name>
        <dbReference type="ChEBI" id="CHEBI:59789"/>
    </ligand>
</feature>
<keyword evidence="7 9" id="KW-0808">Transferase</keyword>
<gene>
    <name evidence="9" type="primary">tpm</name>
    <name evidence="10" type="ORF">SAMN05216262_10383</name>
</gene>
<dbReference type="OrthoDB" id="9778208at2"/>
<dbReference type="PROSITE" id="PS51585">
    <property type="entry name" value="SAM_MT_TPMT"/>
    <property type="match status" value="1"/>
</dbReference>
<dbReference type="STRING" id="641665.GCA_002104455_02710"/>
<comment type="similarity">
    <text evidence="3 9">Belongs to the class I-like SAM-binding methyltransferase superfamily. TPMT family.</text>
</comment>
<evidence type="ECO:0000256" key="9">
    <source>
        <dbReference type="HAMAP-Rule" id="MF_00812"/>
    </source>
</evidence>
<evidence type="ECO:0000313" key="10">
    <source>
        <dbReference type="EMBL" id="SEK84017.1"/>
    </source>
</evidence>
<dbReference type="Proteomes" id="UP000199297">
    <property type="component" value="Unassembled WGS sequence"/>
</dbReference>
<dbReference type="GO" id="GO:0008119">
    <property type="term" value="F:thiopurine S-methyltransferase activity"/>
    <property type="evidence" value="ECO:0007669"/>
    <property type="project" value="UniProtKB-UniRule"/>
</dbReference>
<reference evidence="11" key="1">
    <citation type="submission" date="2016-10" db="EMBL/GenBank/DDBJ databases">
        <authorList>
            <person name="Varghese N."/>
            <person name="Submissions S."/>
        </authorList>
    </citation>
    <scope>NUCLEOTIDE SEQUENCE [LARGE SCALE GENOMIC DNA]</scope>
    <source>
        <strain evidence="11">CGMCC 1.9127</strain>
    </source>
</reference>
<evidence type="ECO:0000256" key="2">
    <source>
        <dbReference type="ARBA" id="ARBA00004496"/>
    </source>
</evidence>
<sequence length="217" mass="25303">MENSFWHSCWERNSLGFHQASVHPFLPQYFEKLRLATDQHVFVPLCGKSSDMAYLAQFFQVTGSELSEIACRDFFSEHQVAYQQAKVAPFKRFDADKLTLWQGDFFQLTSEHVAPVDWIYDRAALIALPLAMQQSYVEHLKQFFKPSTRLFLLTLEFPTEQLTGPPFAVNNADVAHLFTGFNVACIAERELENKQFAQRRFDVDYLIEKLYIISWKN</sequence>
<dbReference type="FunFam" id="3.40.50.150:FF:000101">
    <property type="entry name" value="Thiopurine S-methyltransferase"/>
    <property type="match status" value="1"/>
</dbReference>
<keyword evidence="6 9" id="KW-0489">Methyltransferase</keyword>
<dbReference type="GO" id="GO:0005737">
    <property type="term" value="C:cytoplasm"/>
    <property type="evidence" value="ECO:0007669"/>
    <property type="project" value="UniProtKB-SubCell"/>
</dbReference>
<dbReference type="EC" id="2.1.1.67" evidence="4 9"/>
<dbReference type="SUPFAM" id="SSF53335">
    <property type="entry name" value="S-adenosyl-L-methionine-dependent methyltransferases"/>
    <property type="match status" value="1"/>
</dbReference>
<feature type="binding site" evidence="9">
    <location>
        <position position="122"/>
    </location>
    <ligand>
        <name>S-adenosyl-L-methionine</name>
        <dbReference type="ChEBI" id="CHEBI:59789"/>
    </ligand>
</feature>
<keyword evidence="8 9" id="KW-0949">S-adenosyl-L-methionine</keyword>
<dbReference type="InterPro" id="IPR008854">
    <property type="entry name" value="TPMT"/>
</dbReference>
<accession>A0A1H7KDJ8</accession>
<proteinExistence type="inferred from homology"/>
<comment type="subcellular location">
    <subcellularLocation>
        <location evidence="2 9">Cytoplasm</location>
    </subcellularLocation>
</comment>
<evidence type="ECO:0000256" key="5">
    <source>
        <dbReference type="ARBA" id="ARBA00022490"/>
    </source>
</evidence>
<dbReference type="Pfam" id="PF05724">
    <property type="entry name" value="TPMT"/>
    <property type="match status" value="1"/>
</dbReference>
<feature type="binding site" evidence="9">
    <location>
        <position position="45"/>
    </location>
    <ligand>
        <name>S-adenosyl-L-methionine</name>
        <dbReference type="ChEBI" id="CHEBI:59789"/>
    </ligand>
</feature>
<dbReference type="HAMAP" id="MF_00812">
    <property type="entry name" value="Thiopur_methtran"/>
    <property type="match status" value="1"/>
</dbReference>
<dbReference type="NCBIfam" id="NF009732">
    <property type="entry name" value="PRK13255.1"/>
    <property type="match status" value="1"/>
</dbReference>
<comment type="catalytic activity">
    <reaction evidence="1 9">
        <text>S-adenosyl-L-methionine + a thiopurine = S-adenosyl-L-homocysteine + a thiopurine S-methylether.</text>
        <dbReference type="EC" id="2.1.1.67"/>
    </reaction>
</comment>
<dbReference type="GO" id="GO:0032259">
    <property type="term" value="P:methylation"/>
    <property type="evidence" value="ECO:0007669"/>
    <property type="project" value="UniProtKB-KW"/>
</dbReference>
<dbReference type="AlphaFoldDB" id="A0A1H7KDJ8"/>
<dbReference type="EMBL" id="FOBI01000003">
    <property type="protein sequence ID" value="SEK84017.1"/>
    <property type="molecule type" value="Genomic_DNA"/>
</dbReference>
<dbReference type="PANTHER" id="PTHR10259">
    <property type="entry name" value="THIOPURINE S-METHYLTRANSFERASE"/>
    <property type="match status" value="1"/>
</dbReference>
<protein>
    <recommendedName>
        <fullName evidence="4 9">Thiopurine S-methyltransferase</fullName>
        <ecNumber evidence="4 9">2.1.1.67</ecNumber>
    </recommendedName>
    <alternativeName>
        <fullName evidence="9">Thiopurine methyltransferase</fullName>
    </alternativeName>
</protein>
<dbReference type="InterPro" id="IPR025835">
    <property type="entry name" value="Thiopurine_S-MeTrfase"/>
</dbReference>
<dbReference type="Gene3D" id="3.40.50.150">
    <property type="entry name" value="Vaccinia Virus protein VP39"/>
    <property type="match status" value="1"/>
</dbReference>
<name>A0A1H7KDJ8_9GAMM</name>
<keyword evidence="5 9" id="KW-0963">Cytoplasm</keyword>
<dbReference type="PIRSF" id="PIRSF023956">
    <property type="entry name" value="Thiopurine_S-methyltransferase"/>
    <property type="match status" value="1"/>
</dbReference>
<dbReference type="InterPro" id="IPR022474">
    <property type="entry name" value="Thiopur_S-MeTfrase_Se/Te_detox"/>
</dbReference>
<keyword evidence="11" id="KW-1185">Reference proteome</keyword>
<evidence type="ECO:0000256" key="3">
    <source>
        <dbReference type="ARBA" id="ARBA00008145"/>
    </source>
</evidence>